<feature type="transmembrane region" description="Helical" evidence="13">
    <location>
        <begin position="348"/>
        <end position="371"/>
    </location>
</feature>
<dbReference type="AlphaFoldDB" id="A0A2M7G383"/>
<comment type="similarity">
    <text evidence="2">Belongs to the TrkH potassium transport family.</text>
</comment>
<keyword evidence="7 13" id="KW-0812">Transmembrane</keyword>
<dbReference type="PIRSF" id="PIRSF006247">
    <property type="entry name" value="TrkH"/>
    <property type="match status" value="1"/>
</dbReference>
<keyword evidence="4" id="KW-1003">Cell membrane</keyword>
<keyword evidence="9 13" id="KW-1133">Transmembrane helix</keyword>
<dbReference type="GO" id="GO:0005886">
    <property type="term" value="C:plasma membrane"/>
    <property type="evidence" value="ECO:0007669"/>
    <property type="project" value="UniProtKB-SubCell"/>
</dbReference>
<feature type="binding site" evidence="12">
    <location>
        <position position="452"/>
    </location>
    <ligand>
        <name>K(+)</name>
        <dbReference type="ChEBI" id="CHEBI:29103"/>
    </ligand>
</feature>
<dbReference type="GO" id="GO:0046872">
    <property type="term" value="F:metal ion binding"/>
    <property type="evidence" value="ECO:0007669"/>
    <property type="project" value="UniProtKB-KW"/>
</dbReference>
<feature type="binding site" evidence="12">
    <location>
        <position position="239"/>
    </location>
    <ligand>
        <name>K(+)</name>
        <dbReference type="ChEBI" id="CHEBI:29103"/>
    </ligand>
</feature>
<feature type="transmembrane region" description="Helical" evidence="13">
    <location>
        <begin position="155"/>
        <end position="182"/>
    </location>
</feature>
<organism evidence="14 15">
    <name type="scientific">bacterium (Candidatus Blackallbacteria) CG17_big_fil_post_rev_8_21_14_2_50_48_46</name>
    <dbReference type="NCBI Taxonomy" id="2014261"/>
    <lineage>
        <taxon>Bacteria</taxon>
        <taxon>Candidatus Blackallbacteria</taxon>
    </lineage>
</organism>
<feature type="transmembrane region" description="Helical" evidence="13">
    <location>
        <begin position="203"/>
        <end position="223"/>
    </location>
</feature>
<evidence type="ECO:0000256" key="11">
    <source>
        <dbReference type="ARBA" id="ARBA00023136"/>
    </source>
</evidence>
<keyword evidence="3" id="KW-0813">Transport</keyword>
<dbReference type="EMBL" id="PFFQ01000038">
    <property type="protein sequence ID" value="PIW16299.1"/>
    <property type="molecule type" value="Genomic_DNA"/>
</dbReference>
<evidence type="ECO:0000256" key="2">
    <source>
        <dbReference type="ARBA" id="ARBA00009137"/>
    </source>
</evidence>
<keyword evidence="5" id="KW-0997">Cell inner membrane</keyword>
<dbReference type="GO" id="GO:0015379">
    <property type="term" value="F:potassium:chloride symporter activity"/>
    <property type="evidence" value="ECO:0007669"/>
    <property type="project" value="InterPro"/>
</dbReference>
<evidence type="ECO:0000256" key="10">
    <source>
        <dbReference type="ARBA" id="ARBA00023065"/>
    </source>
</evidence>
<dbReference type="InterPro" id="IPR003445">
    <property type="entry name" value="Cat_transpt"/>
</dbReference>
<feature type="transmembrane region" description="Helical" evidence="13">
    <location>
        <begin position="255"/>
        <end position="275"/>
    </location>
</feature>
<evidence type="ECO:0000256" key="13">
    <source>
        <dbReference type="SAM" id="Phobius"/>
    </source>
</evidence>
<evidence type="ECO:0000313" key="15">
    <source>
        <dbReference type="Proteomes" id="UP000231019"/>
    </source>
</evidence>
<feature type="binding site" evidence="12">
    <location>
        <position position="130"/>
    </location>
    <ligand>
        <name>K(+)</name>
        <dbReference type="ChEBI" id="CHEBI:29103"/>
    </ligand>
</feature>
<dbReference type="PANTHER" id="PTHR32024">
    <property type="entry name" value="TRK SYSTEM POTASSIUM UPTAKE PROTEIN TRKG-RELATED"/>
    <property type="match status" value="1"/>
</dbReference>
<evidence type="ECO:0000313" key="14">
    <source>
        <dbReference type="EMBL" id="PIW16299.1"/>
    </source>
</evidence>
<keyword evidence="12" id="KW-0479">Metal-binding</keyword>
<evidence type="ECO:0000256" key="9">
    <source>
        <dbReference type="ARBA" id="ARBA00022989"/>
    </source>
</evidence>
<evidence type="ECO:0000256" key="1">
    <source>
        <dbReference type="ARBA" id="ARBA00004429"/>
    </source>
</evidence>
<feature type="binding site" evidence="12">
    <location>
        <position position="335"/>
    </location>
    <ligand>
        <name>K(+)</name>
        <dbReference type="ChEBI" id="CHEBI:29103"/>
    </ligand>
</feature>
<protein>
    <submittedName>
        <fullName evidence="14">Potassium transporter</fullName>
    </submittedName>
</protein>
<feature type="transmembrane region" description="Helical" evidence="13">
    <location>
        <begin position="79"/>
        <end position="102"/>
    </location>
</feature>
<dbReference type="NCBIfam" id="TIGR00933">
    <property type="entry name" value="2a38"/>
    <property type="match status" value="1"/>
</dbReference>
<evidence type="ECO:0000256" key="6">
    <source>
        <dbReference type="ARBA" id="ARBA00022538"/>
    </source>
</evidence>
<sequence length="502" mass="55144">MAHSRNSFILHWQSVLYVIGLILAFSSLSLFLPLGTSIWYQEWKAFYALLSSMGVGLTSGGLLYLLFRKNFNPHCLKQREACFIVTFAWLGIAGLGALPYLLGGVFPQAGGNWFSAITEAYFEAMSGFTTTGASVMTEIEIFPRSLLLWRAETQWLGGMGIILLSVAILPLLGVGGLQLFKAEVPGVSVDKVTPRISETAKHLWLVYAGLTALEITALMFAGMDFYNAVCHSFTTLSTGGFSPQNISVEHFHSAWVDWIITVFMMLGGMNFVLLYKITRKQFKPVLKDPEFRVYSAISALAVLLLVFNLLLSGTYSSASEAFRHGAFQMASIMTTTGFSSANWENWPVFSQALLLTLMLLGGMAGSTAGGCKTVRLIILIKYTLRELAMIIHPRAVISLKLSGHPISRDVIRSVLAFFAIFNLMILFSTLTLAAMGVDLITSISAVISSLGNVGPGLARVGAAHNYHHLPDLAKWLLVFCMLLGRLEIYTAIVLFIPDFWKK</sequence>
<feature type="binding site" evidence="12">
    <location>
        <position position="131"/>
    </location>
    <ligand>
        <name>K(+)</name>
        <dbReference type="ChEBI" id="CHEBI:29103"/>
    </ligand>
</feature>
<feature type="transmembrane region" description="Helical" evidence="13">
    <location>
        <begin position="414"/>
        <end position="435"/>
    </location>
</feature>
<comment type="caution">
    <text evidence="14">The sequence shown here is derived from an EMBL/GenBank/DDBJ whole genome shotgun (WGS) entry which is preliminary data.</text>
</comment>
<feature type="transmembrane region" description="Helical" evidence="13">
    <location>
        <begin position="296"/>
        <end position="315"/>
    </location>
</feature>
<evidence type="ECO:0000256" key="12">
    <source>
        <dbReference type="PIRSR" id="PIRSR006247-1"/>
    </source>
</evidence>
<keyword evidence="11 13" id="KW-0472">Membrane</keyword>
<evidence type="ECO:0000256" key="8">
    <source>
        <dbReference type="ARBA" id="ARBA00022958"/>
    </source>
</evidence>
<feature type="binding site" evidence="12">
    <location>
        <position position="453"/>
    </location>
    <ligand>
        <name>K(+)</name>
        <dbReference type="ChEBI" id="CHEBI:29103"/>
    </ligand>
</feature>
<keyword evidence="6" id="KW-0633">Potassium transport</keyword>
<keyword evidence="10" id="KW-0406">Ion transport</keyword>
<dbReference type="Pfam" id="PF02386">
    <property type="entry name" value="TrkH"/>
    <property type="match status" value="1"/>
</dbReference>
<comment type="subcellular location">
    <subcellularLocation>
        <location evidence="1">Cell inner membrane</location>
        <topology evidence="1">Multi-pass membrane protein</topology>
    </subcellularLocation>
</comment>
<feature type="binding site" evidence="12">
    <location>
        <position position="336"/>
    </location>
    <ligand>
        <name>K(+)</name>
        <dbReference type="ChEBI" id="CHEBI:29103"/>
    </ligand>
</feature>
<accession>A0A2M7G383</accession>
<dbReference type="InterPro" id="IPR004772">
    <property type="entry name" value="TrkH"/>
</dbReference>
<evidence type="ECO:0000256" key="3">
    <source>
        <dbReference type="ARBA" id="ARBA00022448"/>
    </source>
</evidence>
<name>A0A2M7G383_9BACT</name>
<dbReference type="Proteomes" id="UP000231019">
    <property type="component" value="Unassembled WGS sequence"/>
</dbReference>
<proteinExistence type="inferred from homology"/>
<feature type="transmembrane region" description="Helical" evidence="13">
    <location>
        <begin position="46"/>
        <end position="67"/>
    </location>
</feature>
<feature type="transmembrane region" description="Helical" evidence="13">
    <location>
        <begin position="475"/>
        <end position="496"/>
    </location>
</feature>
<evidence type="ECO:0000256" key="7">
    <source>
        <dbReference type="ARBA" id="ARBA00022692"/>
    </source>
</evidence>
<evidence type="ECO:0000256" key="4">
    <source>
        <dbReference type="ARBA" id="ARBA00022475"/>
    </source>
</evidence>
<gene>
    <name evidence="14" type="ORF">COW36_13255</name>
</gene>
<keyword evidence="8 12" id="KW-0630">Potassium</keyword>
<dbReference type="PANTHER" id="PTHR32024:SF2">
    <property type="entry name" value="TRK SYSTEM POTASSIUM UPTAKE PROTEIN TRKG-RELATED"/>
    <property type="match status" value="1"/>
</dbReference>
<evidence type="ECO:0000256" key="5">
    <source>
        <dbReference type="ARBA" id="ARBA00022519"/>
    </source>
</evidence>
<feature type="transmembrane region" description="Helical" evidence="13">
    <location>
        <begin position="15"/>
        <end position="40"/>
    </location>
</feature>
<reference evidence="14 15" key="1">
    <citation type="submission" date="2017-09" db="EMBL/GenBank/DDBJ databases">
        <title>Depth-based differentiation of microbial function through sediment-hosted aquifers and enrichment of novel symbionts in the deep terrestrial subsurface.</title>
        <authorList>
            <person name="Probst A.J."/>
            <person name="Ladd B."/>
            <person name="Jarett J.K."/>
            <person name="Geller-Mcgrath D.E."/>
            <person name="Sieber C.M."/>
            <person name="Emerson J.B."/>
            <person name="Anantharaman K."/>
            <person name="Thomas B.C."/>
            <person name="Malmstrom R."/>
            <person name="Stieglmeier M."/>
            <person name="Klingl A."/>
            <person name="Woyke T."/>
            <person name="Ryan C.M."/>
            <person name="Banfield J.F."/>
        </authorList>
    </citation>
    <scope>NUCLEOTIDE SEQUENCE [LARGE SCALE GENOMIC DNA]</scope>
    <source>
        <strain evidence="14">CG17_big_fil_post_rev_8_21_14_2_50_48_46</strain>
    </source>
</reference>